<comment type="caution">
    <text evidence="5">The sequence shown here is derived from an EMBL/GenBank/DDBJ whole genome shotgun (WGS) entry which is preliminary data.</text>
</comment>
<evidence type="ECO:0000256" key="3">
    <source>
        <dbReference type="ARBA" id="ARBA00023235"/>
    </source>
</evidence>
<keyword evidence="2" id="KW-0697">Rotamase</keyword>
<dbReference type="InterPro" id="IPR044666">
    <property type="entry name" value="Cyclophilin_A-like"/>
</dbReference>
<dbReference type="EMBL" id="BHXQ01000002">
    <property type="protein sequence ID" value="GCC51202.1"/>
    <property type="molecule type" value="Genomic_DNA"/>
</dbReference>
<dbReference type="InterPro" id="IPR002130">
    <property type="entry name" value="Cyclophilin-type_PPIase_dom"/>
</dbReference>
<keyword evidence="3" id="KW-0413">Isomerase</keyword>
<dbReference type="SUPFAM" id="SSF48371">
    <property type="entry name" value="ARM repeat"/>
    <property type="match status" value="1"/>
</dbReference>
<dbReference type="Gene3D" id="2.40.100.10">
    <property type="entry name" value="Cyclophilin-like"/>
    <property type="match status" value="1"/>
</dbReference>
<dbReference type="RefSeq" id="WP_127121837.1">
    <property type="nucleotide sequence ID" value="NZ_BHXQ01000002.1"/>
</dbReference>
<dbReference type="EC" id="5.2.1.8" evidence="1"/>
<dbReference type="Gene3D" id="1.25.10.10">
    <property type="entry name" value="Leucine-rich Repeat Variant"/>
    <property type="match status" value="2"/>
</dbReference>
<organism evidence="5 6">
    <name type="scientific">Chryseotalea sanaruensis</name>
    <dbReference type="NCBI Taxonomy" id="2482724"/>
    <lineage>
        <taxon>Bacteria</taxon>
        <taxon>Pseudomonadati</taxon>
        <taxon>Bacteroidota</taxon>
        <taxon>Cytophagia</taxon>
        <taxon>Cytophagales</taxon>
        <taxon>Chryseotaleaceae</taxon>
        <taxon>Chryseotalea</taxon>
    </lineage>
</organism>
<evidence type="ECO:0000313" key="6">
    <source>
        <dbReference type="Proteomes" id="UP000288227"/>
    </source>
</evidence>
<protein>
    <recommendedName>
        <fullName evidence="1">peptidylprolyl isomerase</fullName>
        <ecNumber evidence="1">5.2.1.8</ecNumber>
    </recommendedName>
</protein>
<dbReference type="AlphaFoldDB" id="A0A401U8H9"/>
<dbReference type="PANTHER" id="PTHR45625:SF4">
    <property type="entry name" value="PEPTIDYLPROLYL ISOMERASE DOMAIN AND WD REPEAT-CONTAINING PROTEIN 1"/>
    <property type="match status" value="1"/>
</dbReference>
<dbReference type="Pfam" id="PF00160">
    <property type="entry name" value="Pro_isomerase"/>
    <property type="match status" value="1"/>
</dbReference>
<dbReference type="SMART" id="SM00567">
    <property type="entry name" value="EZ_HEAT"/>
    <property type="match status" value="4"/>
</dbReference>
<dbReference type="InterPro" id="IPR029000">
    <property type="entry name" value="Cyclophilin-like_dom_sf"/>
</dbReference>
<dbReference type="InterPro" id="IPR016024">
    <property type="entry name" value="ARM-type_fold"/>
</dbReference>
<proteinExistence type="predicted"/>
<dbReference type="CDD" id="cd00317">
    <property type="entry name" value="cyclophilin"/>
    <property type="match status" value="1"/>
</dbReference>
<dbReference type="OrthoDB" id="9807797at2"/>
<dbReference type="PRINTS" id="PR00153">
    <property type="entry name" value="CSAPPISMRASE"/>
</dbReference>
<dbReference type="Proteomes" id="UP000288227">
    <property type="component" value="Unassembled WGS sequence"/>
</dbReference>
<evidence type="ECO:0000256" key="2">
    <source>
        <dbReference type="ARBA" id="ARBA00023110"/>
    </source>
</evidence>
<dbReference type="PANTHER" id="PTHR45625">
    <property type="entry name" value="PEPTIDYL-PROLYL CIS-TRANS ISOMERASE-RELATED"/>
    <property type="match status" value="1"/>
</dbReference>
<dbReference type="InterPro" id="IPR004155">
    <property type="entry name" value="PBS_lyase_HEAT"/>
</dbReference>
<dbReference type="GO" id="GO:0003755">
    <property type="term" value="F:peptidyl-prolyl cis-trans isomerase activity"/>
    <property type="evidence" value="ECO:0007669"/>
    <property type="project" value="UniProtKB-KW"/>
</dbReference>
<evidence type="ECO:0000256" key="1">
    <source>
        <dbReference type="ARBA" id="ARBA00013194"/>
    </source>
</evidence>
<evidence type="ECO:0000313" key="5">
    <source>
        <dbReference type="EMBL" id="GCC51202.1"/>
    </source>
</evidence>
<dbReference type="SUPFAM" id="SSF50891">
    <property type="entry name" value="Cyclophilin-like"/>
    <property type="match status" value="1"/>
</dbReference>
<sequence length="634" mass="69213">MKKLILVLPILIFAFCTSQQEKNNKFSDNILVSISNLQDRRKVDSLILFLENKNPLYRKEACLAFGSIQDSLAISTLGKVLKQDEDEYVRAAAAFAIGQTPGKQSENVLPESLASEQSPLVLREVLEGTGKVLSKQNTNVLSGYVSNDSIVLTGKVWGLYRLALRGIITDDVVNAAYENLSSDYESVRLAAAHFFGRANIPNFTDDKGSLIKAASDNHVLIRIAATSALRNLKTDESLLTLQNNVNDEDVRVRVSALRALRSFLYEKVESLLLTALNDSSAQVSVAAAEALINFAPTVASGKILEAATKSPQWRVQSTLFSTAVALAPKDFPFETIKQTYKRSNNIYHKAALLNVLGRSSSNLEFILTELNKTESPIILSAAASALSTANNAGDFSVDQKPAFLAAYEQAIGKGDAAVIGIVAQVLGDSTKQYKSLIKDISFLKEAKAKLSLPKDNESLQPLEAAIAYLEGGKAVEVKNEFNHPIDWTLVKEIKSNQKVYIKTSKGEIILTLLVDEAPGSVANFVALAKQQYFNNKTFHRVVPNFVIQGGCNRGDGYGSEDYSIRSEFTTRRYKEGSVGMASAGKDTEGTQWFITHSPTPHLDGRYTIFAEVESGMEVVHAIEVGDVILSVDIK</sequence>
<feature type="domain" description="PPIase cyclophilin-type" evidence="4">
    <location>
        <begin position="506"/>
        <end position="623"/>
    </location>
</feature>
<dbReference type="Pfam" id="PF13646">
    <property type="entry name" value="HEAT_2"/>
    <property type="match status" value="1"/>
</dbReference>
<evidence type="ECO:0000259" key="4">
    <source>
        <dbReference type="PROSITE" id="PS50072"/>
    </source>
</evidence>
<dbReference type="PROSITE" id="PS50072">
    <property type="entry name" value="CSA_PPIASE_2"/>
    <property type="match status" value="1"/>
</dbReference>
<name>A0A401U8H9_9BACT</name>
<keyword evidence="6" id="KW-1185">Reference proteome</keyword>
<dbReference type="InterPro" id="IPR011989">
    <property type="entry name" value="ARM-like"/>
</dbReference>
<accession>A0A401U8H9</accession>
<gene>
    <name evidence="5" type="ORF">SanaruYs_14220</name>
</gene>
<reference evidence="5 6" key="1">
    <citation type="submission" date="2018-11" db="EMBL/GenBank/DDBJ databases">
        <title>Chryseotalea sanarue gen. nov., sp., nov., a member of the family Cytophagaceae, isolated from a brackish lake in Hamamatsu Japan.</title>
        <authorList>
            <person name="Maejima Y."/>
            <person name="Iino T."/>
            <person name="Muraguchi Y."/>
            <person name="Fukuda K."/>
            <person name="Ohkuma M."/>
            <person name="Moriuchi R."/>
            <person name="Dohra H."/>
            <person name="Kimbara K."/>
            <person name="Shintani M."/>
        </authorList>
    </citation>
    <scope>NUCLEOTIDE SEQUENCE [LARGE SCALE GENOMIC DNA]</scope>
    <source>
        <strain evidence="5 6">Ys</strain>
    </source>
</reference>